<feature type="transmembrane region" description="Helical" evidence="6">
    <location>
        <begin position="290"/>
        <end position="309"/>
    </location>
</feature>
<feature type="domain" description="EamA" evidence="7">
    <location>
        <begin position="28"/>
        <end position="157"/>
    </location>
</feature>
<sequence>EVMEEGRGGVVRRYGPVAGQVYVHVSNAALYLLTRVLLVEGMSHYVFVAYRQLVATLAIAPFAFFLESDQKSKLTLKHMGHLFLLALLGITISQNFTFAGLSLTNTTLSSTMHNLNPAITFIMAVCLRLEKVNVWSRRGQAKVVGTLLCVGGAMVVTLVKGPVISIFEVHKQPVNSILPPSINPGELGEPTSGSWILGSLLLAVGSWSWCAFVIYQVWIVEGAPSELTGASWICGLGAVQSLVVALFVEPSSAWRLKWDLQLLNIGYSGILCTAFGLFVQMWCIKERGPVFSTVFSPLSTVLIAILEPFLLHVQLYWGSLVGMVMVILGLYGVLWGKTMEMDAHNGSNKQKVIREDAYQSTERPLLAESKEDGDYKDIL</sequence>
<feature type="transmembrane region" description="Helical" evidence="6">
    <location>
        <begin position="315"/>
        <end position="334"/>
    </location>
</feature>
<dbReference type="SUPFAM" id="SSF103481">
    <property type="entry name" value="Multidrug resistance efflux transporter EmrE"/>
    <property type="match status" value="2"/>
</dbReference>
<feature type="transmembrane region" description="Helical" evidence="6">
    <location>
        <begin position="227"/>
        <end position="248"/>
    </location>
</feature>
<dbReference type="PANTHER" id="PTHR31218">
    <property type="entry name" value="WAT1-RELATED PROTEIN"/>
    <property type="match status" value="1"/>
</dbReference>
<dbReference type="GO" id="GO:0022857">
    <property type="term" value="F:transmembrane transporter activity"/>
    <property type="evidence" value="ECO:0007669"/>
    <property type="project" value="InterPro"/>
</dbReference>
<evidence type="ECO:0000256" key="5">
    <source>
        <dbReference type="ARBA" id="ARBA00023136"/>
    </source>
</evidence>
<feature type="transmembrane region" description="Helical" evidence="6">
    <location>
        <begin position="78"/>
        <end position="99"/>
    </location>
</feature>
<feature type="non-terminal residue" evidence="8">
    <location>
        <position position="1"/>
    </location>
</feature>
<evidence type="ECO:0000256" key="4">
    <source>
        <dbReference type="ARBA" id="ARBA00022989"/>
    </source>
</evidence>
<feature type="domain" description="EamA" evidence="7">
    <location>
        <begin position="197"/>
        <end position="334"/>
    </location>
</feature>
<evidence type="ECO:0000256" key="2">
    <source>
        <dbReference type="ARBA" id="ARBA00007635"/>
    </source>
</evidence>
<gene>
    <name evidence="8" type="primary">5NG4_22</name>
    <name evidence="8" type="ORF">g.2637</name>
</gene>
<comment type="subcellular location">
    <subcellularLocation>
        <location evidence="1 6">Membrane</location>
        <topology evidence="1 6">Multi-pass membrane protein</topology>
    </subcellularLocation>
</comment>
<keyword evidence="5 6" id="KW-0472">Membrane</keyword>
<dbReference type="GO" id="GO:0016020">
    <property type="term" value="C:membrane"/>
    <property type="evidence" value="ECO:0007669"/>
    <property type="project" value="UniProtKB-SubCell"/>
</dbReference>
<evidence type="ECO:0000256" key="3">
    <source>
        <dbReference type="ARBA" id="ARBA00022692"/>
    </source>
</evidence>
<feature type="transmembrane region" description="Helical" evidence="6">
    <location>
        <begin position="21"/>
        <end position="39"/>
    </location>
</feature>
<proteinExistence type="inferred from homology"/>
<organism evidence="8">
    <name type="scientific">Anthurium amnicola</name>
    <dbReference type="NCBI Taxonomy" id="1678845"/>
    <lineage>
        <taxon>Eukaryota</taxon>
        <taxon>Viridiplantae</taxon>
        <taxon>Streptophyta</taxon>
        <taxon>Embryophyta</taxon>
        <taxon>Tracheophyta</taxon>
        <taxon>Spermatophyta</taxon>
        <taxon>Magnoliopsida</taxon>
        <taxon>Liliopsida</taxon>
        <taxon>Araceae</taxon>
        <taxon>Pothoideae</taxon>
        <taxon>Potheae</taxon>
        <taxon>Anthurium</taxon>
    </lineage>
</organism>
<keyword evidence="4 6" id="KW-1133">Transmembrane helix</keyword>
<dbReference type="Pfam" id="PF00892">
    <property type="entry name" value="EamA"/>
    <property type="match status" value="2"/>
</dbReference>
<feature type="transmembrane region" description="Helical" evidence="6">
    <location>
        <begin position="45"/>
        <end position="66"/>
    </location>
</feature>
<dbReference type="InterPro" id="IPR030184">
    <property type="entry name" value="WAT1-related"/>
</dbReference>
<dbReference type="AlphaFoldDB" id="A0A1D1XDW0"/>
<evidence type="ECO:0000256" key="1">
    <source>
        <dbReference type="ARBA" id="ARBA00004141"/>
    </source>
</evidence>
<dbReference type="InterPro" id="IPR037185">
    <property type="entry name" value="EmrE-like"/>
</dbReference>
<evidence type="ECO:0000313" key="8">
    <source>
        <dbReference type="EMBL" id="JAT40590.1"/>
    </source>
</evidence>
<feature type="transmembrane region" description="Helical" evidence="6">
    <location>
        <begin position="260"/>
        <end position="278"/>
    </location>
</feature>
<dbReference type="InterPro" id="IPR000620">
    <property type="entry name" value="EamA_dom"/>
</dbReference>
<reference evidence="8" key="1">
    <citation type="submission" date="2015-07" db="EMBL/GenBank/DDBJ databases">
        <title>Transcriptome Assembly of Anthurium amnicola.</title>
        <authorList>
            <person name="Suzuki J."/>
        </authorList>
    </citation>
    <scope>NUCLEOTIDE SEQUENCE</scope>
</reference>
<keyword evidence="3 6" id="KW-0812">Transmembrane</keyword>
<dbReference type="EMBL" id="GDJX01027346">
    <property type="protein sequence ID" value="JAT40590.1"/>
    <property type="molecule type" value="Transcribed_RNA"/>
</dbReference>
<protein>
    <recommendedName>
        <fullName evidence="6">WAT1-related protein</fullName>
    </recommendedName>
</protein>
<name>A0A1D1XDW0_9ARAE</name>
<comment type="similarity">
    <text evidence="2 6">Belongs to the drug/metabolite transporter (DMT) superfamily. Plant drug/metabolite exporter (P-DME) (TC 2.A.7.4) family.</text>
</comment>
<evidence type="ECO:0000256" key="6">
    <source>
        <dbReference type="RuleBase" id="RU363077"/>
    </source>
</evidence>
<feature type="transmembrane region" description="Helical" evidence="6">
    <location>
        <begin position="195"/>
        <end position="215"/>
    </location>
</feature>
<accession>A0A1D1XDW0</accession>
<evidence type="ECO:0000259" key="7">
    <source>
        <dbReference type="Pfam" id="PF00892"/>
    </source>
</evidence>
<feature type="transmembrane region" description="Helical" evidence="6">
    <location>
        <begin position="141"/>
        <end position="159"/>
    </location>
</feature>